<proteinExistence type="predicted"/>
<reference evidence="1 2" key="1">
    <citation type="submission" date="2019-09" db="EMBL/GenBank/DDBJ databases">
        <title>High taxonomic diversity of Micromonospora strains isolated from Medicago sativa nodules in different geographical locations.</title>
        <authorList>
            <person name="Martinez-Hidalgo P."/>
            <person name="Flores-Felix J.D."/>
            <person name="Velazquez E."/>
            <person name="Brau L."/>
            <person name="Trujillo M.E."/>
            <person name="Martinez-Molina E."/>
        </authorList>
    </citation>
    <scope>NUCLEOTIDE SEQUENCE [LARGE SCALE GENOMIC DNA]</scope>
    <source>
        <strain evidence="1 2">ALFB5</strain>
    </source>
</reference>
<evidence type="ECO:0000313" key="2">
    <source>
        <dbReference type="Proteomes" id="UP000471364"/>
    </source>
</evidence>
<keyword evidence="2" id="KW-1185">Reference proteome</keyword>
<accession>A0ABQ6UMZ2</accession>
<sequence>MITNAQVNIHGEQVPLGLEPDDNRAFIKAAAILAAESPDPDPDSADYRRTLAAAQRAVTALAATDIMRADTHGKPTQPDRLDVKMMREALATLTALVTEHDRYWPNRWGHEGNPGPR</sequence>
<dbReference type="EMBL" id="WAAR01000006">
    <property type="protein sequence ID" value="KAB1118632.1"/>
    <property type="molecule type" value="Genomic_DNA"/>
</dbReference>
<evidence type="ECO:0000313" key="1">
    <source>
        <dbReference type="EMBL" id="KAB1118632.1"/>
    </source>
</evidence>
<gene>
    <name evidence="1" type="ORF">F6X54_02595</name>
</gene>
<dbReference type="RefSeq" id="WP_151011037.1">
    <property type="nucleotide sequence ID" value="NZ_WAAR01000006.1"/>
</dbReference>
<protein>
    <submittedName>
        <fullName evidence="1">Uncharacterized protein</fullName>
    </submittedName>
</protein>
<dbReference type="Proteomes" id="UP000471364">
    <property type="component" value="Unassembled WGS sequence"/>
</dbReference>
<name>A0ABQ6UMZ2_9ACTN</name>
<organism evidence="1 2">
    <name type="scientific">Micromonospora aurantiaca</name>
    <name type="common">nom. illeg.</name>
    <dbReference type="NCBI Taxonomy" id="47850"/>
    <lineage>
        <taxon>Bacteria</taxon>
        <taxon>Bacillati</taxon>
        <taxon>Actinomycetota</taxon>
        <taxon>Actinomycetes</taxon>
        <taxon>Micromonosporales</taxon>
        <taxon>Micromonosporaceae</taxon>
        <taxon>Micromonospora</taxon>
    </lineage>
</organism>
<comment type="caution">
    <text evidence="1">The sequence shown here is derived from an EMBL/GenBank/DDBJ whole genome shotgun (WGS) entry which is preliminary data.</text>
</comment>